<comment type="caution">
    <text evidence="2">The sequence shown here is derived from an EMBL/GenBank/DDBJ whole genome shotgun (WGS) entry which is preliminary data.</text>
</comment>
<dbReference type="RefSeq" id="WP_185061453.1">
    <property type="nucleotide sequence ID" value="NZ_BAABJP010000041.1"/>
</dbReference>
<keyword evidence="3" id="KW-1185">Reference proteome</keyword>
<gene>
    <name evidence="2" type="ORF">GCM10023321_63630</name>
</gene>
<feature type="region of interest" description="Disordered" evidence="1">
    <location>
        <begin position="75"/>
        <end position="120"/>
    </location>
</feature>
<organism evidence="2 3">
    <name type="scientific">Pseudonocardia eucalypti</name>
    <dbReference type="NCBI Taxonomy" id="648755"/>
    <lineage>
        <taxon>Bacteria</taxon>
        <taxon>Bacillati</taxon>
        <taxon>Actinomycetota</taxon>
        <taxon>Actinomycetes</taxon>
        <taxon>Pseudonocardiales</taxon>
        <taxon>Pseudonocardiaceae</taxon>
        <taxon>Pseudonocardia</taxon>
    </lineage>
</organism>
<protein>
    <submittedName>
        <fullName evidence="2">Uncharacterized protein</fullName>
    </submittedName>
</protein>
<reference evidence="3" key="1">
    <citation type="journal article" date="2019" name="Int. J. Syst. Evol. Microbiol.">
        <title>The Global Catalogue of Microorganisms (GCM) 10K type strain sequencing project: providing services to taxonomists for standard genome sequencing and annotation.</title>
        <authorList>
            <consortium name="The Broad Institute Genomics Platform"/>
            <consortium name="The Broad Institute Genome Sequencing Center for Infectious Disease"/>
            <person name="Wu L."/>
            <person name="Ma J."/>
        </authorList>
    </citation>
    <scope>NUCLEOTIDE SEQUENCE [LARGE SCALE GENOMIC DNA]</scope>
    <source>
        <strain evidence="3">JCM 18303</strain>
    </source>
</reference>
<evidence type="ECO:0000313" key="2">
    <source>
        <dbReference type="EMBL" id="GAA5168901.1"/>
    </source>
</evidence>
<evidence type="ECO:0000256" key="1">
    <source>
        <dbReference type="SAM" id="MobiDB-lite"/>
    </source>
</evidence>
<dbReference type="EMBL" id="BAABJP010000041">
    <property type="protein sequence ID" value="GAA5168901.1"/>
    <property type="molecule type" value="Genomic_DNA"/>
</dbReference>
<dbReference type="Proteomes" id="UP001428817">
    <property type="component" value="Unassembled WGS sequence"/>
</dbReference>
<evidence type="ECO:0000313" key="3">
    <source>
        <dbReference type="Proteomes" id="UP001428817"/>
    </source>
</evidence>
<feature type="compositionally biased region" description="Basic and acidic residues" evidence="1">
    <location>
        <begin position="111"/>
        <end position="120"/>
    </location>
</feature>
<sequence>MTDLALDVYTSPQREVAGGGWFSPTTSTILAGHTETMLVGAPYMPGDVDEIARRIDASGRALTTIYITHARLQPRRVAAVDRQHRQDRRAPSAGHDQDRAPTALRSAPGTTEKEVPRWPT</sequence>
<name>A0ABP9QX49_9PSEU</name>
<accession>A0ABP9QX49</accession>
<feature type="compositionally biased region" description="Basic and acidic residues" evidence="1">
    <location>
        <begin position="78"/>
        <end position="99"/>
    </location>
</feature>
<proteinExistence type="predicted"/>